<feature type="compositionally biased region" description="Polar residues" evidence="1">
    <location>
        <begin position="1"/>
        <end position="10"/>
    </location>
</feature>
<comment type="caution">
    <text evidence="2">The sequence shown here is derived from an EMBL/GenBank/DDBJ whole genome shotgun (WGS) entry which is preliminary data.</text>
</comment>
<accession>A0A7C8M4D2</accession>
<dbReference type="AlphaFoldDB" id="A0A7C8M4D2"/>
<feature type="region of interest" description="Disordered" evidence="1">
    <location>
        <begin position="1"/>
        <end position="260"/>
    </location>
</feature>
<organism evidence="2 3">
    <name type="scientific">Massariosphaeria phaeospora</name>
    <dbReference type="NCBI Taxonomy" id="100035"/>
    <lineage>
        <taxon>Eukaryota</taxon>
        <taxon>Fungi</taxon>
        <taxon>Dikarya</taxon>
        <taxon>Ascomycota</taxon>
        <taxon>Pezizomycotina</taxon>
        <taxon>Dothideomycetes</taxon>
        <taxon>Pleosporomycetidae</taxon>
        <taxon>Pleosporales</taxon>
        <taxon>Pleosporales incertae sedis</taxon>
        <taxon>Massariosphaeria</taxon>
    </lineage>
</organism>
<evidence type="ECO:0000256" key="1">
    <source>
        <dbReference type="SAM" id="MobiDB-lite"/>
    </source>
</evidence>
<feature type="compositionally biased region" description="Polar residues" evidence="1">
    <location>
        <begin position="80"/>
        <end position="90"/>
    </location>
</feature>
<evidence type="ECO:0000313" key="3">
    <source>
        <dbReference type="Proteomes" id="UP000481861"/>
    </source>
</evidence>
<reference evidence="2 3" key="1">
    <citation type="submission" date="2020-01" db="EMBL/GenBank/DDBJ databases">
        <authorList>
            <consortium name="DOE Joint Genome Institute"/>
            <person name="Haridas S."/>
            <person name="Albert R."/>
            <person name="Binder M."/>
            <person name="Bloem J."/>
            <person name="Labutti K."/>
            <person name="Salamov A."/>
            <person name="Andreopoulos B."/>
            <person name="Baker S.E."/>
            <person name="Barry K."/>
            <person name="Bills G."/>
            <person name="Bluhm B.H."/>
            <person name="Cannon C."/>
            <person name="Castanera R."/>
            <person name="Culley D.E."/>
            <person name="Daum C."/>
            <person name="Ezra D."/>
            <person name="Gonzalez J.B."/>
            <person name="Henrissat B."/>
            <person name="Kuo A."/>
            <person name="Liang C."/>
            <person name="Lipzen A."/>
            <person name="Lutzoni F."/>
            <person name="Magnuson J."/>
            <person name="Mondo S."/>
            <person name="Nolan M."/>
            <person name="Ohm R."/>
            <person name="Pangilinan J."/>
            <person name="Park H.-J.H."/>
            <person name="Ramirez L."/>
            <person name="Alfaro M."/>
            <person name="Sun H."/>
            <person name="Tritt A."/>
            <person name="Yoshinaga Y."/>
            <person name="Zwiers L.-H.L."/>
            <person name="Turgeon B.G."/>
            <person name="Goodwin S.B."/>
            <person name="Spatafora J.W."/>
            <person name="Crous P.W."/>
            <person name="Grigoriev I.V."/>
        </authorList>
    </citation>
    <scope>NUCLEOTIDE SEQUENCE [LARGE SCALE GENOMIC DNA]</scope>
    <source>
        <strain evidence="2 3">CBS 611.86</strain>
    </source>
</reference>
<feature type="compositionally biased region" description="Polar residues" evidence="1">
    <location>
        <begin position="127"/>
        <end position="150"/>
    </location>
</feature>
<gene>
    <name evidence="2" type="ORF">BDV95DRAFT_610374</name>
</gene>
<keyword evidence="3" id="KW-1185">Reference proteome</keyword>
<name>A0A7C8M4D2_9PLEO</name>
<sequence length="471" mass="51173">MTQPSLSESVNLPIPVSSGSTAGIPDNGPSSALSISGATASRPMSVTSEPGRTQTSNDQGPPTILTLLPSSLPLPNSNTGISRTTVTTSRPQVQTTQSIPSSSPPRSNSDGSTQPVPTATPIVTPPDQHTPSGLQPLSTSSPFSEAVSPTSEPPIPTDTNGEQPPISTPLRDPDSSQTSELLELSRSTPTVTFVVTPPPGPTPDQPSTRIESSSSRRDASITTVLPSGEPEPGNGTPNTGGDPSHPLPTGDHWPDPWNPWPWPRSGDFGYDDYDWWWGDEEDDGEGNGDAQEDCSCEWNSASEEGHNNGGYWDFDSEDGSDYCCCCDWSSSEEDGWVEEPIPSPSPTVPKCPRETVTSTLYPPWYNPTAEPEPIWQDTAFVGNEKRDTAQNINSSRVATELDRVPRVVATLKTFWEHAWDWITPRNATKSPENDESHLEDGAAEWTYEEWLRSWIMRDRRPKGRLARFLRG</sequence>
<feature type="compositionally biased region" description="Polar residues" evidence="1">
    <location>
        <begin position="28"/>
        <end position="60"/>
    </location>
</feature>
<protein>
    <submittedName>
        <fullName evidence="2">Uncharacterized protein</fullName>
    </submittedName>
</protein>
<proteinExistence type="predicted"/>
<feature type="compositionally biased region" description="Low complexity" evidence="1">
    <location>
        <begin position="91"/>
        <end position="126"/>
    </location>
</feature>
<feature type="compositionally biased region" description="Low complexity" evidence="1">
    <location>
        <begin position="226"/>
        <end position="244"/>
    </location>
</feature>
<dbReference type="EMBL" id="JAADJZ010000021">
    <property type="protein sequence ID" value="KAF2867939.1"/>
    <property type="molecule type" value="Genomic_DNA"/>
</dbReference>
<feature type="compositionally biased region" description="Low complexity" evidence="1">
    <location>
        <begin position="61"/>
        <end position="79"/>
    </location>
</feature>
<dbReference type="Proteomes" id="UP000481861">
    <property type="component" value="Unassembled WGS sequence"/>
</dbReference>
<evidence type="ECO:0000313" key="2">
    <source>
        <dbReference type="EMBL" id="KAF2867939.1"/>
    </source>
</evidence>